<feature type="domain" description="CoA carboxyltransferase C-terminal" evidence="3">
    <location>
        <begin position="230"/>
        <end position="472"/>
    </location>
</feature>
<evidence type="ECO:0000313" key="4">
    <source>
        <dbReference type="EMBL" id="MDN4173886.1"/>
    </source>
</evidence>
<feature type="compositionally biased region" description="Low complexity" evidence="1">
    <location>
        <begin position="1"/>
        <end position="13"/>
    </location>
</feature>
<dbReference type="PROSITE" id="PS50989">
    <property type="entry name" value="COA_CT_CTER"/>
    <property type="match status" value="1"/>
</dbReference>
<dbReference type="PANTHER" id="PTHR43842:SF2">
    <property type="entry name" value="PROPIONYL-COA CARBOXYLASE BETA CHAIN, MITOCHONDRIAL"/>
    <property type="match status" value="1"/>
</dbReference>
<comment type="caution">
    <text evidence="4">The sequence shown here is derived from an EMBL/GenBank/DDBJ whole genome shotgun (WGS) entry which is preliminary data.</text>
</comment>
<accession>A0ABT8FGS0</accession>
<reference evidence="4" key="1">
    <citation type="submission" date="2023-06" db="EMBL/GenBank/DDBJ databases">
        <title>Draft genome sequence of Nocardioides sp. SOB77.</title>
        <authorList>
            <person name="Zhang G."/>
        </authorList>
    </citation>
    <scope>NUCLEOTIDE SEQUENCE</scope>
    <source>
        <strain evidence="4">SOB77</strain>
    </source>
</reference>
<feature type="region of interest" description="Disordered" evidence="1">
    <location>
        <begin position="1"/>
        <end position="24"/>
    </location>
</feature>
<gene>
    <name evidence="4" type="ORF">QWY28_13070</name>
</gene>
<dbReference type="Pfam" id="PF01039">
    <property type="entry name" value="Carboxyl_trans"/>
    <property type="match status" value="1"/>
</dbReference>
<dbReference type="InterPro" id="IPR011762">
    <property type="entry name" value="COA_CT_N"/>
</dbReference>
<sequence length="481" mass="50595">MTQATAPAAPRTPVKLPREQDPRHPVTRLRSLLDDDSLELITPDDDSGMVAAVGTVDGSRVVAFCSDATVMGGAMGDRGCQVVVDAYHRAMTDGVPIIGLWHSGGARLAEGVLSLHAVGRIFKVMTQASGRVPQVSVVLGPAAGGAAYGPALTDVVVLGPEGRIFVTGPDVVRSVTGEDVDMLRLGGPEPHGRRSGVVHVLAESERDALDQARRVAHLLGAQGSLRVADVEDRDLAAVLPESRKRAYDVHPLVEAVLDDGTMLELHARWAPNIVTALGRLGGRTVGVVANNPLRLGGCLDSLSAEKASRFVRMCDALGVPLVVLVDVPGYLPGVGQEWDGVVRRGAKLLHAFGECVVPRVTLVTRKTYGGAYIAMNSRSLGATRVFAWPGAEVAVMGAVAAIRVLHRRRLAEVAPEIRPQVEAELAAEHERLAGGVDKAVEIGVVDEVVDPALTRSALARAIDEAVQAEGVRHGAHGNIPL</sequence>
<organism evidence="4 5">
    <name type="scientific">Nocardioides oceani</name>
    <dbReference type="NCBI Taxonomy" id="3058369"/>
    <lineage>
        <taxon>Bacteria</taxon>
        <taxon>Bacillati</taxon>
        <taxon>Actinomycetota</taxon>
        <taxon>Actinomycetes</taxon>
        <taxon>Propionibacteriales</taxon>
        <taxon>Nocardioidaceae</taxon>
        <taxon>Nocardioides</taxon>
    </lineage>
</organism>
<dbReference type="InterPro" id="IPR029045">
    <property type="entry name" value="ClpP/crotonase-like_dom_sf"/>
</dbReference>
<protein>
    <submittedName>
        <fullName evidence="4">Carboxyl transferase domain-containing protein</fullName>
    </submittedName>
</protein>
<dbReference type="GO" id="GO:0016740">
    <property type="term" value="F:transferase activity"/>
    <property type="evidence" value="ECO:0007669"/>
    <property type="project" value="UniProtKB-KW"/>
</dbReference>
<dbReference type="Gene3D" id="3.90.226.10">
    <property type="entry name" value="2-enoyl-CoA Hydratase, Chain A, domain 1"/>
    <property type="match status" value="2"/>
</dbReference>
<dbReference type="SUPFAM" id="SSF52096">
    <property type="entry name" value="ClpP/crotonase"/>
    <property type="match status" value="2"/>
</dbReference>
<dbReference type="EMBL" id="JAUHJQ010000005">
    <property type="protein sequence ID" value="MDN4173886.1"/>
    <property type="molecule type" value="Genomic_DNA"/>
</dbReference>
<evidence type="ECO:0000256" key="1">
    <source>
        <dbReference type="SAM" id="MobiDB-lite"/>
    </source>
</evidence>
<name>A0ABT8FGS0_9ACTN</name>
<dbReference type="PANTHER" id="PTHR43842">
    <property type="entry name" value="PROPIONYL-COA CARBOXYLASE BETA CHAIN"/>
    <property type="match status" value="1"/>
</dbReference>
<proteinExistence type="predicted"/>
<feature type="domain" description="CoA carboxyltransferase N-terminal" evidence="2">
    <location>
        <begin position="1"/>
        <end position="231"/>
    </location>
</feature>
<dbReference type="Proteomes" id="UP001168620">
    <property type="component" value="Unassembled WGS sequence"/>
</dbReference>
<dbReference type="InterPro" id="IPR051047">
    <property type="entry name" value="AccD/PCCB"/>
</dbReference>
<evidence type="ECO:0000259" key="3">
    <source>
        <dbReference type="PROSITE" id="PS50989"/>
    </source>
</evidence>
<evidence type="ECO:0000259" key="2">
    <source>
        <dbReference type="PROSITE" id="PS50980"/>
    </source>
</evidence>
<dbReference type="InterPro" id="IPR011763">
    <property type="entry name" value="COA_CT_C"/>
</dbReference>
<dbReference type="InterPro" id="IPR034733">
    <property type="entry name" value="AcCoA_carboxyl_beta"/>
</dbReference>
<dbReference type="PROSITE" id="PS50980">
    <property type="entry name" value="COA_CT_NTER"/>
    <property type="match status" value="1"/>
</dbReference>
<keyword evidence="5" id="KW-1185">Reference proteome</keyword>
<keyword evidence="4" id="KW-0808">Transferase</keyword>
<evidence type="ECO:0000313" key="5">
    <source>
        <dbReference type="Proteomes" id="UP001168620"/>
    </source>
</evidence>